<dbReference type="Proteomes" id="UP000661435">
    <property type="component" value="Unassembled WGS sequence"/>
</dbReference>
<evidence type="ECO:0000256" key="1">
    <source>
        <dbReference type="ARBA" id="ARBA00004429"/>
    </source>
</evidence>
<keyword evidence="7 13" id="KW-0812">Transmembrane</keyword>
<feature type="transmembrane region" description="Helical" evidence="13">
    <location>
        <begin position="136"/>
        <end position="156"/>
    </location>
</feature>
<evidence type="ECO:0000256" key="10">
    <source>
        <dbReference type="ARBA" id="ARBA00023065"/>
    </source>
</evidence>
<organism evidence="14 15">
    <name type="scientific">Lawsonibacter hominis</name>
    <dbReference type="NCBI Taxonomy" id="2763053"/>
    <lineage>
        <taxon>Bacteria</taxon>
        <taxon>Bacillati</taxon>
        <taxon>Bacillota</taxon>
        <taxon>Clostridia</taxon>
        <taxon>Eubacteriales</taxon>
        <taxon>Oscillospiraceae</taxon>
        <taxon>Lawsonibacter</taxon>
    </lineage>
</organism>
<feature type="transmembrane region" description="Helical" evidence="13">
    <location>
        <begin position="12"/>
        <end position="32"/>
    </location>
</feature>
<evidence type="ECO:0000256" key="11">
    <source>
        <dbReference type="ARBA" id="ARBA00023136"/>
    </source>
</evidence>
<dbReference type="InterPro" id="IPR003445">
    <property type="entry name" value="Cat_transpt"/>
</dbReference>
<name>A0A8J6J3Y4_9FIRM</name>
<feature type="binding site" evidence="12">
    <location>
        <position position="223"/>
    </location>
    <ligand>
        <name>K(+)</name>
        <dbReference type="ChEBI" id="CHEBI:29103"/>
    </ligand>
</feature>
<gene>
    <name evidence="14" type="ORF">H8S57_06290</name>
</gene>
<evidence type="ECO:0000256" key="3">
    <source>
        <dbReference type="ARBA" id="ARBA00022448"/>
    </source>
</evidence>
<feature type="transmembrane region" description="Helical" evidence="13">
    <location>
        <begin position="67"/>
        <end position="88"/>
    </location>
</feature>
<feature type="binding site" evidence="12">
    <location>
        <position position="115"/>
    </location>
    <ligand>
        <name>K(+)</name>
        <dbReference type="ChEBI" id="CHEBI:29103"/>
    </ligand>
</feature>
<feature type="transmembrane region" description="Helical" evidence="13">
    <location>
        <begin position="334"/>
        <end position="353"/>
    </location>
</feature>
<keyword evidence="10" id="KW-0406">Ion transport</keyword>
<feature type="transmembrane region" description="Helical" evidence="13">
    <location>
        <begin position="186"/>
        <end position="206"/>
    </location>
</feature>
<keyword evidence="12" id="KW-0479">Metal-binding</keyword>
<evidence type="ECO:0000256" key="12">
    <source>
        <dbReference type="PIRSR" id="PIRSR006247-1"/>
    </source>
</evidence>
<dbReference type="InterPro" id="IPR004772">
    <property type="entry name" value="TrkH"/>
</dbReference>
<evidence type="ECO:0000313" key="14">
    <source>
        <dbReference type="EMBL" id="MBC5733333.1"/>
    </source>
</evidence>
<dbReference type="GO" id="GO:0005886">
    <property type="term" value="C:plasma membrane"/>
    <property type="evidence" value="ECO:0007669"/>
    <property type="project" value="UniProtKB-SubCell"/>
</dbReference>
<feature type="binding site" evidence="12">
    <location>
        <position position="434"/>
    </location>
    <ligand>
        <name>K(+)</name>
        <dbReference type="ChEBI" id="CHEBI:29103"/>
    </ligand>
</feature>
<keyword evidence="3" id="KW-0813">Transport</keyword>
<keyword evidence="11 13" id="KW-0472">Membrane</keyword>
<dbReference type="PIRSF" id="PIRSF006247">
    <property type="entry name" value="TrkH"/>
    <property type="match status" value="1"/>
</dbReference>
<reference evidence="14" key="1">
    <citation type="submission" date="2020-08" db="EMBL/GenBank/DDBJ databases">
        <title>Genome public.</title>
        <authorList>
            <person name="Liu C."/>
            <person name="Sun Q."/>
        </authorList>
    </citation>
    <scope>NUCLEOTIDE SEQUENCE</scope>
    <source>
        <strain evidence="14">NSJ-51</strain>
    </source>
</reference>
<protein>
    <submittedName>
        <fullName evidence="14">TrkH family potassium uptake protein</fullName>
    </submittedName>
</protein>
<dbReference type="GO" id="GO:0046872">
    <property type="term" value="F:metal ion binding"/>
    <property type="evidence" value="ECO:0007669"/>
    <property type="project" value="UniProtKB-KW"/>
</dbReference>
<dbReference type="AlphaFoldDB" id="A0A8J6J3Y4"/>
<evidence type="ECO:0000256" key="5">
    <source>
        <dbReference type="ARBA" id="ARBA00022519"/>
    </source>
</evidence>
<comment type="similarity">
    <text evidence="2">Belongs to the TrkH potassium transport family.</text>
</comment>
<comment type="caution">
    <text evidence="14">The sequence shown here is derived from an EMBL/GenBank/DDBJ whole genome shotgun (WGS) entry which is preliminary data.</text>
</comment>
<comment type="subcellular location">
    <subcellularLocation>
        <location evidence="1">Cell inner membrane</location>
        <topology evidence="1">Multi-pass membrane protein</topology>
    </subcellularLocation>
</comment>
<evidence type="ECO:0000256" key="9">
    <source>
        <dbReference type="ARBA" id="ARBA00022989"/>
    </source>
</evidence>
<feature type="transmembrane region" description="Helical" evidence="13">
    <location>
        <begin position="457"/>
        <end position="477"/>
    </location>
</feature>
<sequence>MNFRLVFKLTGKTLLVEAAAMLLPLLVCLLYRENPLPFLITIPLIAAVGLILAHLRSDDHFFPREGFFAVALIWLLVGALGALPFFFWGRLYPELGLFRSYIDCFFESVSGFTTTGASILSAVEPLPKGILFWRSFMHWLGGMGVLILAIALLPSLGARTLHLMKAESPGPVVSKLVPKTSQSSKILYGIYCVMTLIQVLCLRLAGMPLYDSLVNSFATAGTGGFSVRNLSIAAYQSPTVEVIITLFMLLFSVNFALYFLVLCGKVRQVLKSDELRFFLIVVFASIVLISVNIRHMYPTPGEAVRHAAFQVGTIISTTGFASTDFNLWPEFSRVLLVLLMFIGACAGSTGGGIKCSRVLLLLKSILREIRQIVHPRSVNVVRLDGRVMDEDALRSVYVFFAAYMFITLGATLVVAVDNFTFGTTFTAVVACIGNIGPGLELVGPMGNYAAFSPLSKIVLSLCMIVGRLEVLPILVLFSGNAWKRS</sequence>
<dbReference type="RefSeq" id="WP_186907233.1">
    <property type="nucleotide sequence ID" value="NZ_JACOPP010000006.1"/>
</dbReference>
<keyword evidence="6" id="KW-0633">Potassium transport</keyword>
<evidence type="ECO:0000256" key="2">
    <source>
        <dbReference type="ARBA" id="ARBA00009137"/>
    </source>
</evidence>
<accession>A0A8J6J3Y4</accession>
<dbReference type="PANTHER" id="PTHR32024:SF2">
    <property type="entry name" value="TRK SYSTEM POTASSIUM UPTAKE PROTEIN TRKG-RELATED"/>
    <property type="match status" value="1"/>
</dbReference>
<keyword evidence="15" id="KW-1185">Reference proteome</keyword>
<keyword evidence="8 12" id="KW-0630">Potassium</keyword>
<evidence type="ECO:0000256" key="8">
    <source>
        <dbReference type="ARBA" id="ARBA00022958"/>
    </source>
</evidence>
<feature type="transmembrane region" description="Helical" evidence="13">
    <location>
        <begin position="38"/>
        <end position="55"/>
    </location>
</feature>
<dbReference type="EMBL" id="JACOPP010000006">
    <property type="protein sequence ID" value="MBC5733333.1"/>
    <property type="molecule type" value="Genomic_DNA"/>
</dbReference>
<evidence type="ECO:0000256" key="6">
    <source>
        <dbReference type="ARBA" id="ARBA00022538"/>
    </source>
</evidence>
<proteinExistence type="inferred from homology"/>
<feature type="binding site" evidence="12">
    <location>
        <position position="318"/>
    </location>
    <ligand>
        <name>K(+)</name>
        <dbReference type="ChEBI" id="CHEBI:29103"/>
    </ligand>
</feature>
<evidence type="ECO:0000256" key="13">
    <source>
        <dbReference type="SAM" id="Phobius"/>
    </source>
</evidence>
<feature type="binding site" evidence="12">
    <location>
        <position position="317"/>
    </location>
    <ligand>
        <name>K(+)</name>
        <dbReference type="ChEBI" id="CHEBI:29103"/>
    </ligand>
</feature>
<keyword evidence="5" id="KW-0997">Cell inner membrane</keyword>
<dbReference type="Pfam" id="PF02386">
    <property type="entry name" value="TrkH"/>
    <property type="match status" value="1"/>
</dbReference>
<dbReference type="GO" id="GO:0015379">
    <property type="term" value="F:potassium:chloride symporter activity"/>
    <property type="evidence" value="ECO:0007669"/>
    <property type="project" value="InterPro"/>
</dbReference>
<dbReference type="PANTHER" id="PTHR32024">
    <property type="entry name" value="TRK SYSTEM POTASSIUM UPTAKE PROTEIN TRKG-RELATED"/>
    <property type="match status" value="1"/>
</dbReference>
<evidence type="ECO:0000256" key="4">
    <source>
        <dbReference type="ARBA" id="ARBA00022475"/>
    </source>
</evidence>
<evidence type="ECO:0000313" key="15">
    <source>
        <dbReference type="Proteomes" id="UP000661435"/>
    </source>
</evidence>
<feature type="transmembrane region" description="Helical" evidence="13">
    <location>
        <begin position="242"/>
        <end position="263"/>
    </location>
</feature>
<evidence type="ECO:0000256" key="7">
    <source>
        <dbReference type="ARBA" id="ARBA00022692"/>
    </source>
</evidence>
<feature type="binding site" evidence="12">
    <location>
        <position position="114"/>
    </location>
    <ligand>
        <name>K(+)</name>
        <dbReference type="ChEBI" id="CHEBI:29103"/>
    </ligand>
</feature>
<keyword evidence="4" id="KW-1003">Cell membrane</keyword>
<feature type="transmembrane region" description="Helical" evidence="13">
    <location>
        <begin position="275"/>
        <end position="293"/>
    </location>
</feature>
<feature type="transmembrane region" description="Helical" evidence="13">
    <location>
        <begin position="396"/>
        <end position="416"/>
    </location>
</feature>
<keyword evidence="9 13" id="KW-1133">Transmembrane helix</keyword>